<accession>F0SSW6</accession>
<organism evidence="1 2">
    <name type="scientific">Rubinisphaera brasiliensis (strain ATCC 49424 / DSM 5305 / JCM 21570 / IAM 15109 / NBRC 103401 / IFAM 1448)</name>
    <name type="common">Planctomyces brasiliensis</name>
    <dbReference type="NCBI Taxonomy" id="756272"/>
    <lineage>
        <taxon>Bacteria</taxon>
        <taxon>Pseudomonadati</taxon>
        <taxon>Planctomycetota</taxon>
        <taxon>Planctomycetia</taxon>
        <taxon>Planctomycetales</taxon>
        <taxon>Planctomycetaceae</taxon>
        <taxon>Rubinisphaera</taxon>
    </lineage>
</organism>
<evidence type="ECO:0000313" key="1">
    <source>
        <dbReference type="EMBL" id="ADY61444.1"/>
    </source>
</evidence>
<name>F0SSW6_RUBBR</name>
<dbReference type="RefSeq" id="WP_013630161.1">
    <property type="nucleotide sequence ID" value="NC_015174.1"/>
</dbReference>
<dbReference type="EMBL" id="CP002546">
    <property type="protein sequence ID" value="ADY61444.1"/>
    <property type="molecule type" value="Genomic_DNA"/>
</dbReference>
<proteinExistence type="predicted"/>
<protein>
    <submittedName>
        <fullName evidence="1">Uncharacterized protein</fullName>
    </submittedName>
</protein>
<dbReference type="OrthoDB" id="264613at2"/>
<sequence length="101" mass="11847">MSRQFEVEVLTNGDKSYSQVAYLLGTPRTTVCYNMALLRRLPEEFVEWLDSEESQVIWAFFTEHRLRPITRLEDGNEKVYRLSAMIPESQELAQERTDSTV</sequence>
<gene>
    <name evidence="1" type="ordered locus">Plabr_3862</name>
</gene>
<evidence type="ECO:0000313" key="2">
    <source>
        <dbReference type="Proteomes" id="UP000006860"/>
    </source>
</evidence>
<dbReference type="AlphaFoldDB" id="F0SSW6"/>
<keyword evidence="2" id="KW-1185">Reference proteome</keyword>
<dbReference type="Proteomes" id="UP000006860">
    <property type="component" value="Chromosome"/>
</dbReference>
<reference evidence="2" key="1">
    <citation type="submission" date="2011-02" db="EMBL/GenBank/DDBJ databases">
        <title>The complete genome of Planctomyces brasiliensis DSM 5305.</title>
        <authorList>
            <person name="Lucas S."/>
            <person name="Copeland A."/>
            <person name="Lapidus A."/>
            <person name="Bruce D."/>
            <person name="Goodwin L."/>
            <person name="Pitluck S."/>
            <person name="Kyrpides N."/>
            <person name="Mavromatis K."/>
            <person name="Pagani I."/>
            <person name="Ivanova N."/>
            <person name="Ovchinnikova G."/>
            <person name="Lu M."/>
            <person name="Detter J.C."/>
            <person name="Han C."/>
            <person name="Land M."/>
            <person name="Hauser L."/>
            <person name="Markowitz V."/>
            <person name="Cheng J.-F."/>
            <person name="Hugenholtz P."/>
            <person name="Woyke T."/>
            <person name="Wu D."/>
            <person name="Tindall B."/>
            <person name="Pomrenke H.G."/>
            <person name="Brambilla E."/>
            <person name="Klenk H.-P."/>
            <person name="Eisen J.A."/>
        </authorList>
    </citation>
    <scope>NUCLEOTIDE SEQUENCE [LARGE SCALE GENOMIC DNA]</scope>
    <source>
        <strain evidence="2">ATCC 49424 / DSM 5305 / JCM 21570 / NBRC 103401 / IFAM 1448</strain>
    </source>
</reference>
<dbReference type="HOGENOM" id="CLU_2289573_0_0_0"/>
<dbReference type="KEGG" id="pbs:Plabr_3862"/>